<keyword evidence="2 5" id="KW-0378">Hydrolase</keyword>
<dbReference type="InterPro" id="IPR017850">
    <property type="entry name" value="Alkaline_phosphatase_core_sf"/>
</dbReference>
<proteinExistence type="inferred from homology"/>
<dbReference type="AlphaFoldDB" id="A0A6B2M1I0"/>
<name>A0A6B2M1I0_9BACT</name>
<sequence length="559" mass="63305">MKTTIPTILALACLISPATGTFAADSPPNIIIFMTDDQSPMDWEYSKFDLTSPAAWGYTGANVYSPTVDRLAAGGMVFDRAYASTSVCTPSRYTTLTGRYASRTKGKRFQQLHPSGSLTRVENIVELDPPDELNMPKILQQNGYKTGFVGKSHIVDHEILNHPERWSNYGLEEYDKDADPLDPETNAKMQHNHKWWRERIAPYGFDYVNSVYSGNLRELFNQKLNVHNIEWTTKAALDFIEQSEDGPFFLYYAPTLPHGPDPWVRDGQGRFKFSLHADENMTGEGYLPADYPFMPTREEILKIVHEKGFPEKTAYVTLIDAAVGALVEKLEALDMLDNTVIILTSDHGAWRYGKTTLYEGGIRVPLVVHWPEKVKAGSKYSHLVSNIDHAPTILGFAGAEIPTDYQMDGVDLTPVAEGKEEGPVHDSVFGEIGYSRGVLTEDGWKYIAIRYPKDVQRKIDNGKTFPTFRGMPMPGEQWKQVKTGQMPQPYLVRNGHLGFNSSKHNPNYFQMDQLYNINEDPREKNNLAEQNPEKLAEMKKLLSRYLKTFPDHPFGEFTE</sequence>
<evidence type="ECO:0000256" key="1">
    <source>
        <dbReference type="ARBA" id="ARBA00008779"/>
    </source>
</evidence>
<dbReference type="PANTHER" id="PTHR42693:SF53">
    <property type="entry name" value="ENDO-4-O-SULFATASE"/>
    <property type="match status" value="1"/>
</dbReference>
<dbReference type="PANTHER" id="PTHR42693">
    <property type="entry name" value="ARYLSULFATASE FAMILY MEMBER"/>
    <property type="match status" value="1"/>
</dbReference>
<keyword evidence="3" id="KW-0732">Signal</keyword>
<evidence type="ECO:0000256" key="2">
    <source>
        <dbReference type="ARBA" id="ARBA00022801"/>
    </source>
</evidence>
<evidence type="ECO:0000313" key="6">
    <source>
        <dbReference type="Proteomes" id="UP000478417"/>
    </source>
</evidence>
<dbReference type="GO" id="GO:0004065">
    <property type="term" value="F:arylsulfatase activity"/>
    <property type="evidence" value="ECO:0007669"/>
    <property type="project" value="TreeGrafter"/>
</dbReference>
<organism evidence="5 6">
    <name type="scientific">Oceanipulchritudo coccoides</name>
    <dbReference type="NCBI Taxonomy" id="2706888"/>
    <lineage>
        <taxon>Bacteria</taxon>
        <taxon>Pseudomonadati</taxon>
        <taxon>Verrucomicrobiota</taxon>
        <taxon>Opitutia</taxon>
        <taxon>Puniceicoccales</taxon>
        <taxon>Oceanipulchritudinaceae</taxon>
        <taxon>Oceanipulchritudo</taxon>
    </lineage>
</organism>
<dbReference type="Proteomes" id="UP000478417">
    <property type="component" value="Unassembled WGS sequence"/>
</dbReference>
<gene>
    <name evidence="5" type="ORF">G0Q06_03925</name>
</gene>
<protein>
    <submittedName>
        <fullName evidence="5">Sulfatase-like hydrolase/transferase</fullName>
    </submittedName>
</protein>
<keyword evidence="5" id="KW-0808">Transferase</keyword>
<evidence type="ECO:0000259" key="4">
    <source>
        <dbReference type="Pfam" id="PF00884"/>
    </source>
</evidence>
<dbReference type="EMBL" id="JAAGNX010000001">
    <property type="protein sequence ID" value="NDV61590.1"/>
    <property type="molecule type" value="Genomic_DNA"/>
</dbReference>
<dbReference type="Gene3D" id="3.30.1120.10">
    <property type="match status" value="1"/>
</dbReference>
<comment type="similarity">
    <text evidence="1">Belongs to the sulfatase family.</text>
</comment>
<feature type="signal peptide" evidence="3">
    <location>
        <begin position="1"/>
        <end position="23"/>
    </location>
</feature>
<evidence type="ECO:0000256" key="3">
    <source>
        <dbReference type="SAM" id="SignalP"/>
    </source>
</evidence>
<feature type="chain" id="PRO_5025693978" evidence="3">
    <location>
        <begin position="24"/>
        <end position="559"/>
    </location>
</feature>
<feature type="domain" description="Sulfatase N-terminal" evidence="4">
    <location>
        <begin position="28"/>
        <end position="398"/>
    </location>
</feature>
<dbReference type="RefSeq" id="WP_163962664.1">
    <property type="nucleotide sequence ID" value="NZ_JAAGNX010000001.1"/>
</dbReference>
<keyword evidence="6" id="KW-1185">Reference proteome</keyword>
<dbReference type="InterPro" id="IPR050738">
    <property type="entry name" value="Sulfatase"/>
</dbReference>
<dbReference type="Gene3D" id="3.40.720.10">
    <property type="entry name" value="Alkaline Phosphatase, subunit A"/>
    <property type="match status" value="1"/>
</dbReference>
<dbReference type="InterPro" id="IPR000917">
    <property type="entry name" value="Sulfatase_N"/>
</dbReference>
<evidence type="ECO:0000313" key="5">
    <source>
        <dbReference type="EMBL" id="NDV61590.1"/>
    </source>
</evidence>
<comment type="caution">
    <text evidence="5">The sequence shown here is derived from an EMBL/GenBank/DDBJ whole genome shotgun (WGS) entry which is preliminary data.</text>
</comment>
<dbReference type="SUPFAM" id="SSF53649">
    <property type="entry name" value="Alkaline phosphatase-like"/>
    <property type="match status" value="1"/>
</dbReference>
<dbReference type="GO" id="GO:0016740">
    <property type="term" value="F:transferase activity"/>
    <property type="evidence" value="ECO:0007669"/>
    <property type="project" value="UniProtKB-KW"/>
</dbReference>
<reference evidence="5 6" key="1">
    <citation type="submission" date="2020-02" db="EMBL/GenBank/DDBJ databases">
        <title>Albibacoteraceae fam. nov., the first described family within the subdivision 4 Verrucomicrobia.</title>
        <authorList>
            <person name="Xi F."/>
        </authorList>
    </citation>
    <scope>NUCLEOTIDE SEQUENCE [LARGE SCALE GENOMIC DNA]</scope>
    <source>
        <strain evidence="5 6">CK1056</strain>
    </source>
</reference>
<accession>A0A6B2M1I0</accession>
<dbReference type="Pfam" id="PF00884">
    <property type="entry name" value="Sulfatase"/>
    <property type="match status" value="1"/>
</dbReference>